<gene>
    <name evidence="2" type="ORF">BO97DRAFT_143751</name>
</gene>
<dbReference type="STRING" id="1450537.A0A395HQS4"/>
<keyword evidence="3" id="KW-1185">Reference proteome</keyword>
<dbReference type="AlphaFoldDB" id="A0A395HQS4"/>
<organism evidence="2 3">
    <name type="scientific">Aspergillus homomorphus (strain CBS 101889)</name>
    <dbReference type="NCBI Taxonomy" id="1450537"/>
    <lineage>
        <taxon>Eukaryota</taxon>
        <taxon>Fungi</taxon>
        <taxon>Dikarya</taxon>
        <taxon>Ascomycota</taxon>
        <taxon>Pezizomycotina</taxon>
        <taxon>Eurotiomycetes</taxon>
        <taxon>Eurotiomycetidae</taxon>
        <taxon>Eurotiales</taxon>
        <taxon>Aspergillaceae</taxon>
        <taxon>Aspergillus</taxon>
        <taxon>Aspergillus subgen. Circumdati</taxon>
    </lineage>
</organism>
<dbReference type="Proteomes" id="UP000248961">
    <property type="component" value="Unassembled WGS sequence"/>
</dbReference>
<feature type="domain" description="F-box" evidence="1">
    <location>
        <begin position="2"/>
        <end position="50"/>
    </location>
</feature>
<evidence type="ECO:0000313" key="3">
    <source>
        <dbReference type="Proteomes" id="UP000248961"/>
    </source>
</evidence>
<dbReference type="PROSITE" id="PS50181">
    <property type="entry name" value="FBOX"/>
    <property type="match status" value="1"/>
</dbReference>
<dbReference type="OrthoDB" id="5279008at2759"/>
<evidence type="ECO:0000313" key="2">
    <source>
        <dbReference type="EMBL" id="RAL10167.1"/>
    </source>
</evidence>
<dbReference type="InterPro" id="IPR001810">
    <property type="entry name" value="F-box_dom"/>
</dbReference>
<dbReference type="VEuPathDB" id="FungiDB:BO97DRAFT_143751"/>
<dbReference type="RefSeq" id="XP_025549321.1">
    <property type="nucleotide sequence ID" value="XM_025690118.1"/>
</dbReference>
<sequence length="329" mass="37605">MHCMLDKLPLELLEFICDELETHDLASLLGTCRQTYHRTIHRLAQRYSEVHLDFSKGSLNQIHAIANNEVMRQQVQRLVVMAPEPFLGRNLDWQRSAAGHILNPLEVPTIRQFRNDLVDKLVNCRSFIISPLGSHLAPEEDNTDAPDDRHFSPDDAASILLDIIADSALPVKLFWYGRGTNYNSDIMNIQRLPKALFTSPRFRSGWGSLTNLHLEHKLTPNNYSFLLNMLLNTPNLRKLYLSLAPKDLAIEFYSHVAKSDALSCVLERISLCYTAIRPSDLMHILSWSRQSLKRLVLTQVGGISADLPQLHDHLISYPCLENLDFRMCQ</sequence>
<accession>A0A395HQS4</accession>
<dbReference type="SUPFAM" id="SSF52047">
    <property type="entry name" value="RNI-like"/>
    <property type="match status" value="1"/>
</dbReference>
<reference evidence="2 3" key="1">
    <citation type="submission" date="2018-02" db="EMBL/GenBank/DDBJ databases">
        <title>The genomes of Aspergillus section Nigri reveals drivers in fungal speciation.</title>
        <authorList>
            <consortium name="DOE Joint Genome Institute"/>
            <person name="Vesth T.C."/>
            <person name="Nybo J."/>
            <person name="Theobald S."/>
            <person name="Brandl J."/>
            <person name="Frisvad J.C."/>
            <person name="Nielsen K.F."/>
            <person name="Lyhne E.K."/>
            <person name="Kogle M.E."/>
            <person name="Kuo A."/>
            <person name="Riley R."/>
            <person name="Clum A."/>
            <person name="Nolan M."/>
            <person name="Lipzen A."/>
            <person name="Salamov A."/>
            <person name="Henrissat B."/>
            <person name="Wiebenga A."/>
            <person name="De vries R.P."/>
            <person name="Grigoriev I.V."/>
            <person name="Mortensen U.H."/>
            <person name="Andersen M.R."/>
            <person name="Baker S.E."/>
        </authorList>
    </citation>
    <scope>NUCLEOTIDE SEQUENCE [LARGE SCALE GENOMIC DNA]</scope>
    <source>
        <strain evidence="2 3">CBS 101889</strain>
    </source>
</reference>
<protein>
    <recommendedName>
        <fullName evidence="1">F-box domain-containing protein</fullName>
    </recommendedName>
</protein>
<dbReference type="GeneID" id="37194407"/>
<dbReference type="EMBL" id="KZ824297">
    <property type="protein sequence ID" value="RAL10167.1"/>
    <property type="molecule type" value="Genomic_DNA"/>
</dbReference>
<evidence type="ECO:0000259" key="1">
    <source>
        <dbReference type="PROSITE" id="PS50181"/>
    </source>
</evidence>
<proteinExistence type="predicted"/>
<name>A0A395HQS4_ASPHC</name>